<sequence>MANIFLTPKYICMGEGALGMSKNHMKKLGTKALIVTDPSMIKLNNVRKLTDVLDEIEIDYEIFSDVNCEPTNHMVDAGLTLYRSTGCNFLVGIGGGSPLDTMKAIGAVVGNGGDICEYMGRELTNPMPPNVCIPTTAGTGTEASKASVITNTKSNVKMLLNDPNLMTDLAIVDPEFTLTAPPSVTAATGIDALTHAIEAYISKKSFLLSDTYAVSAIKRIFSNLYEVYINGQNIHARNQMAVASLEAGISFTNSSVTLVHGMSRPIGALFHIPHGLSNAMLLCKCLEFVTPCVVDRLSNLAREIGVYQVGMSDMEAARAFVEEAKKLCKKLNIQTLAEYGIDRNEFFSAIDKMATDALASGSPGNTRIPPTKEDLIGIYKSLWE</sequence>
<evidence type="ECO:0000259" key="5">
    <source>
        <dbReference type="Pfam" id="PF25137"/>
    </source>
</evidence>
<keyword evidence="2" id="KW-0560">Oxidoreductase</keyword>
<dbReference type="FunFam" id="3.40.50.1970:FF:000003">
    <property type="entry name" value="Alcohol dehydrogenase, iron-containing"/>
    <property type="match status" value="1"/>
</dbReference>
<dbReference type="Pfam" id="PF00465">
    <property type="entry name" value="Fe-ADH"/>
    <property type="match status" value="1"/>
</dbReference>
<evidence type="ECO:0000256" key="3">
    <source>
        <dbReference type="ARBA" id="ARBA00023027"/>
    </source>
</evidence>
<dbReference type="Gene3D" id="1.20.1090.10">
    <property type="entry name" value="Dehydroquinate synthase-like - alpha domain"/>
    <property type="match status" value="1"/>
</dbReference>
<dbReference type="RefSeq" id="WP_227019969.1">
    <property type="nucleotide sequence ID" value="NZ_JAGSND010000017.1"/>
</dbReference>
<reference evidence="6" key="2">
    <citation type="submission" date="2021-04" db="EMBL/GenBank/DDBJ databases">
        <authorList>
            <person name="Liu J."/>
        </authorList>
    </citation>
    <scope>NUCLEOTIDE SEQUENCE</scope>
    <source>
        <strain evidence="6">BAD-6</strain>
    </source>
</reference>
<dbReference type="EMBL" id="JAGSND010000017">
    <property type="protein sequence ID" value="MBR0599837.1"/>
    <property type="molecule type" value="Genomic_DNA"/>
</dbReference>
<dbReference type="InterPro" id="IPR001670">
    <property type="entry name" value="ADH_Fe/GldA"/>
</dbReference>
<evidence type="ECO:0000313" key="6">
    <source>
        <dbReference type="EMBL" id="MBR0599837.1"/>
    </source>
</evidence>
<evidence type="ECO:0000313" key="7">
    <source>
        <dbReference type="Proteomes" id="UP000675664"/>
    </source>
</evidence>
<dbReference type="CDD" id="cd08194">
    <property type="entry name" value="Fe-ADH-like"/>
    <property type="match status" value="1"/>
</dbReference>
<dbReference type="GO" id="GO:0004022">
    <property type="term" value="F:alcohol dehydrogenase (NAD+) activity"/>
    <property type="evidence" value="ECO:0007669"/>
    <property type="project" value="UniProtKB-ARBA"/>
</dbReference>
<comment type="similarity">
    <text evidence="1">Belongs to the iron-containing alcohol dehydrogenase family.</text>
</comment>
<dbReference type="Pfam" id="PF25137">
    <property type="entry name" value="ADH_Fe_C"/>
    <property type="match status" value="1"/>
</dbReference>
<keyword evidence="7" id="KW-1185">Reference proteome</keyword>
<protein>
    <submittedName>
        <fullName evidence="6">Iron-containing alcohol dehydrogenase</fullName>
    </submittedName>
</protein>
<dbReference type="Gene3D" id="3.40.50.1970">
    <property type="match status" value="1"/>
</dbReference>
<dbReference type="Proteomes" id="UP000675664">
    <property type="component" value="Unassembled WGS sequence"/>
</dbReference>
<evidence type="ECO:0000256" key="2">
    <source>
        <dbReference type="ARBA" id="ARBA00023002"/>
    </source>
</evidence>
<dbReference type="PANTHER" id="PTHR11496:SF102">
    <property type="entry name" value="ALCOHOL DEHYDROGENASE 4"/>
    <property type="match status" value="1"/>
</dbReference>
<dbReference type="InterPro" id="IPR039697">
    <property type="entry name" value="Alcohol_dehydrogenase_Fe"/>
</dbReference>
<dbReference type="InterPro" id="IPR018211">
    <property type="entry name" value="ADH_Fe_CS"/>
</dbReference>
<comment type="caution">
    <text evidence="6">The sequence shown here is derived from an EMBL/GenBank/DDBJ whole genome shotgun (WGS) entry which is preliminary data.</text>
</comment>
<dbReference type="SUPFAM" id="SSF56796">
    <property type="entry name" value="Dehydroquinate synthase-like"/>
    <property type="match status" value="1"/>
</dbReference>
<dbReference type="PANTHER" id="PTHR11496">
    <property type="entry name" value="ALCOHOL DEHYDROGENASE"/>
    <property type="match status" value="1"/>
</dbReference>
<feature type="domain" description="Fe-containing alcohol dehydrogenase-like C-terminal" evidence="5">
    <location>
        <begin position="185"/>
        <end position="382"/>
    </location>
</feature>
<evidence type="ECO:0000256" key="1">
    <source>
        <dbReference type="ARBA" id="ARBA00007358"/>
    </source>
</evidence>
<proteinExistence type="inferred from homology"/>
<evidence type="ECO:0000259" key="4">
    <source>
        <dbReference type="Pfam" id="PF00465"/>
    </source>
</evidence>
<organism evidence="6 7">
    <name type="scientific">Sinanaerobacter chloroacetimidivorans</name>
    <dbReference type="NCBI Taxonomy" id="2818044"/>
    <lineage>
        <taxon>Bacteria</taxon>
        <taxon>Bacillati</taxon>
        <taxon>Bacillota</taxon>
        <taxon>Clostridia</taxon>
        <taxon>Peptostreptococcales</taxon>
        <taxon>Anaerovoracaceae</taxon>
        <taxon>Sinanaerobacter</taxon>
    </lineage>
</organism>
<dbReference type="GO" id="GO:0046872">
    <property type="term" value="F:metal ion binding"/>
    <property type="evidence" value="ECO:0007669"/>
    <property type="project" value="InterPro"/>
</dbReference>
<dbReference type="AlphaFoldDB" id="A0A8J7W2T6"/>
<dbReference type="PROSITE" id="PS00913">
    <property type="entry name" value="ADH_IRON_1"/>
    <property type="match status" value="1"/>
</dbReference>
<dbReference type="FunFam" id="1.20.1090.10:FF:000001">
    <property type="entry name" value="Aldehyde-alcohol dehydrogenase"/>
    <property type="match status" value="1"/>
</dbReference>
<keyword evidence="3" id="KW-0520">NAD</keyword>
<dbReference type="InterPro" id="IPR056798">
    <property type="entry name" value="ADH_Fe_C"/>
</dbReference>
<reference evidence="6" key="1">
    <citation type="submission" date="2021-04" db="EMBL/GenBank/DDBJ databases">
        <title>Sinoanaerobacter chloroacetimidivorans sp. nov., an obligate anaerobic bacterium isolated from anaerobic sludge.</title>
        <authorList>
            <person name="Bao Y."/>
        </authorList>
    </citation>
    <scope>NUCLEOTIDE SEQUENCE</scope>
    <source>
        <strain evidence="6">BAD-6</strain>
    </source>
</reference>
<feature type="domain" description="Alcohol dehydrogenase iron-type/glycerol dehydrogenase GldA" evidence="4">
    <location>
        <begin position="8"/>
        <end position="174"/>
    </location>
</feature>
<gene>
    <name evidence="6" type="ORF">KCX82_18290</name>
</gene>
<name>A0A8J7W2T6_9FIRM</name>
<accession>A0A8J7W2T6</accession>